<keyword evidence="3" id="KW-0067">ATP-binding</keyword>
<name>A0A2H0WPF0_9BACT</name>
<dbReference type="Proteomes" id="UP000230775">
    <property type="component" value="Unassembled WGS sequence"/>
</dbReference>
<organism evidence="6 7">
    <name type="scientific">Candidatus Shapirobacteria bacterium CG09_land_8_20_14_0_10_39_12</name>
    <dbReference type="NCBI Taxonomy" id="1974885"/>
    <lineage>
        <taxon>Bacteria</taxon>
        <taxon>Candidatus Shapironibacteriota</taxon>
    </lineage>
</organism>
<dbReference type="PANTHER" id="PTHR43024:SF1">
    <property type="entry name" value="UDP-N-ACETYLMURAMOYL-TRIPEPTIDE--D-ALANYL-D-ALANINE LIGASE"/>
    <property type="match status" value="1"/>
</dbReference>
<dbReference type="SUPFAM" id="SSF53623">
    <property type="entry name" value="MurD-like peptide ligases, catalytic domain"/>
    <property type="match status" value="1"/>
</dbReference>
<accession>A0A2H0WPF0</accession>
<evidence type="ECO:0000259" key="4">
    <source>
        <dbReference type="Pfam" id="PF02875"/>
    </source>
</evidence>
<evidence type="ECO:0000256" key="2">
    <source>
        <dbReference type="ARBA" id="ARBA00022741"/>
    </source>
</evidence>
<evidence type="ECO:0000256" key="3">
    <source>
        <dbReference type="ARBA" id="ARBA00022840"/>
    </source>
</evidence>
<dbReference type="EMBL" id="PEZI01000044">
    <property type="protein sequence ID" value="PIS14530.1"/>
    <property type="molecule type" value="Genomic_DNA"/>
</dbReference>
<dbReference type="GO" id="GO:0005524">
    <property type="term" value="F:ATP binding"/>
    <property type="evidence" value="ECO:0007669"/>
    <property type="project" value="UniProtKB-KW"/>
</dbReference>
<evidence type="ECO:0000313" key="7">
    <source>
        <dbReference type="Proteomes" id="UP000230775"/>
    </source>
</evidence>
<keyword evidence="2" id="KW-0547">Nucleotide-binding</keyword>
<dbReference type="Pfam" id="PF08245">
    <property type="entry name" value="Mur_ligase_M"/>
    <property type="match status" value="1"/>
</dbReference>
<proteinExistence type="predicted"/>
<dbReference type="Gene3D" id="3.90.190.20">
    <property type="entry name" value="Mur ligase, C-terminal domain"/>
    <property type="match status" value="1"/>
</dbReference>
<dbReference type="Gene3D" id="3.40.1190.10">
    <property type="entry name" value="Mur-like, catalytic domain"/>
    <property type="match status" value="1"/>
</dbReference>
<dbReference type="InterPro" id="IPR051046">
    <property type="entry name" value="MurCDEF_CellWall_CoF430Synth"/>
</dbReference>
<comment type="caution">
    <text evidence="6">The sequence shown here is derived from an EMBL/GenBank/DDBJ whole genome shotgun (WGS) entry which is preliminary data.</text>
</comment>
<feature type="domain" description="Mur ligase C-terminal" evidence="4">
    <location>
        <begin position="238"/>
        <end position="353"/>
    </location>
</feature>
<dbReference type="InterPro" id="IPR004101">
    <property type="entry name" value="Mur_ligase_C"/>
</dbReference>
<dbReference type="InterPro" id="IPR036565">
    <property type="entry name" value="Mur-like_cat_sf"/>
</dbReference>
<keyword evidence="1" id="KW-0436">Ligase</keyword>
<evidence type="ECO:0000313" key="6">
    <source>
        <dbReference type="EMBL" id="PIS14530.1"/>
    </source>
</evidence>
<feature type="domain" description="Mur ligase central" evidence="5">
    <location>
        <begin position="28"/>
        <end position="212"/>
    </location>
</feature>
<dbReference type="PANTHER" id="PTHR43024">
    <property type="entry name" value="UDP-N-ACETYLMURAMOYL-TRIPEPTIDE--D-ALANYL-D-ALANINE LIGASE"/>
    <property type="match status" value="1"/>
</dbReference>
<dbReference type="GO" id="GO:0016881">
    <property type="term" value="F:acid-amino acid ligase activity"/>
    <property type="evidence" value="ECO:0007669"/>
    <property type="project" value="InterPro"/>
</dbReference>
<gene>
    <name evidence="6" type="ORF">COT64_02130</name>
</gene>
<dbReference type="InterPro" id="IPR013221">
    <property type="entry name" value="Mur_ligase_cen"/>
</dbReference>
<protein>
    <recommendedName>
        <fullName evidence="8">Mur ligase central domain-containing protein</fullName>
    </recommendedName>
</protein>
<dbReference type="InterPro" id="IPR036615">
    <property type="entry name" value="Mur_ligase_C_dom_sf"/>
</dbReference>
<reference evidence="7" key="1">
    <citation type="submission" date="2017-09" db="EMBL/GenBank/DDBJ databases">
        <title>Depth-based differentiation of microbial function through sediment-hosted aquifers and enrichment of novel symbionts in the deep terrestrial subsurface.</title>
        <authorList>
            <person name="Probst A.J."/>
            <person name="Ladd B."/>
            <person name="Jarett J.K."/>
            <person name="Geller-Mcgrath D.E."/>
            <person name="Sieber C.M.K."/>
            <person name="Emerson J.B."/>
            <person name="Anantharaman K."/>
            <person name="Thomas B.C."/>
            <person name="Malmstrom R."/>
            <person name="Stieglmeier M."/>
            <person name="Klingl A."/>
            <person name="Woyke T."/>
            <person name="Ryan C.M."/>
            <person name="Banfield J.F."/>
        </authorList>
    </citation>
    <scope>NUCLEOTIDE SEQUENCE [LARGE SCALE GENOMIC DNA]</scope>
</reference>
<evidence type="ECO:0000256" key="1">
    <source>
        <dbReference type="ARBA" id="ARBA00022598"/>
    </source>
</evidence>
<evidence type="ECO:0000259" key="5">
    <source>
        <dbReference type="Pfam" id="PF08245"/>
    </source>
</evidence>
<evidence type="ECO:0008006" key="8">
    <source>
        <dbReference type="Google" id="ProtNLM"/>
    </source>
</evidence>
<dbReference type="SUPFAM" id="SSF53244">
    <property type="entry name" value="MurD-like peptide ligases, peptide-binding domain"/>
    <property type="match status" value="1"/>
</dbReference>
<sequence length="394" mass="43919">MKKYFHLIRRKLAKIWLEINLQLTVVGVTGSYGKTSAVNAITKVLSAKYSVNKTDDNLDTVYNLPITILKTKIWNEVLVMEYGIDRLGEMAKHLDLVKPKISLLTGVTSVHTDEEHLQSLEKVISEKRKLVEAILDDGLAVFNYDDATVRKIGEEFTKRKIFYGLNKKADVWADKINLSLDKTEFVLHDKEAEILIKTGLLGFPAVYSCLAGYVVGKELGVKNEKIIEKLKELKPLAGRFSLEKGPLGTVLINDSRRANVASTLVGLKSISLFQGRKVAVLGEMGEIGEKAEELHRQIGDQASKLPIDVVVGVGPLAKFAVLDQNFWAKDVEEAAGILKKVLKKGDLLYLKASLLRHLERVIMLLNGEKVDCKEVVCHHYSSCNTCPNLLKKVK</sequence>
<dbReference type="Pfam" id="PF02875">
    <property type="entry name" value="Mur_ligase_C"/>
    <property type="match status" value="1"/>
</dbReference>
<dbReference type="AlphaFoldDB" id="A0A2H0WPF0"/>